<dbReference type="Gene3D" id="3.10.450.40">
    <property type="match status" value="1"/>
</dbReference>
<keyword evidence="4" id="KW-1185">Reference proteome</keyword>
<organism evidence="1 3">
    <name type="scientific">Pseudomonas costantinii</name>
    <dbReference type="NCBI Taxonomy" id="168469"/>
    <lineage>
        <taxon>Bacteria</taxon>
        <taxon>Pseudomonadati</taxon>
        <taxon>Pseudomonadota</taxon>
        <taxon>Gammaproteobacteria</taxon>
        <taxon>Pseudomonadales</taxon>
        <taxon>Pseudomonadaceae</taxon>
        <taxon>Pseudomonas</taxon>
    </lineage>
</organism>
<sequence length="116" mass="13067">MDAGINPTTGDLTGQRISTLANAVYIRLMTPLGTWWKDPTLGSRLHELRREKDRPRVGRLAKQYAEDALKPLLKDLRAKTITVSVTQPHNGWLTLQIDIIDATGNPQVFRQPVRVI</sequence>
<dbReference type="Proteomes" id="UP000182179">
    <property type="component" value="Unassembled WGS sequence"/>
</dbReference>
<protein>
    <submittedName>
        <fullName evidence="2">Mu-like prophage protein gp46</fullName>
    </submittedName>
</protein>
<dbReference type="Pfam" id="PF07409">
    <property type="entry name" value="GP46"/>
    <property type="match status" value="1"/>
</dbReference>
<evidence type="ECO:0000313" key="1">
    <source>
        <dbReference type="EMBL" id="OIN43329.1"/>
    </source>
</evidence>
<name>A0A1S2UAP4_9PSED</name>
<dbReference type="SUPFAM" id="SSF160719">
    <property type="entry name" value="gpW/gp25-like"/>
    <property type="match status" value="1"/>
</dbReference>
<evidence type="ECO:0000313" key="2">
    <source>
        <dbReference type="EMBL" id="SEE38331.1"/>
    </source>
</evidence>
<dbReference type="AlphaFoldDB" id="A0A1S2UAP4"/>
<gene>
    <name evidence="1" type="ORF">BFL40_32270</name>
    <name evidence="2" type="ORF">SAMN04515675_5240</name>
</gene>
<dbReference type="EMBL" id="FNTS01000002">
    <property type="protein sequence ID" value="SEE38331.1"/>
    <property type="molecule type" value="Genomic_DNA"/>
</dbReference>
<reference evidence="2 4" key="2">
    <citation type="submission" date="2016-10" db="EMBL/GenBank/DDBJ databases">
        <authorList>
            <person name="Varghese N."/>
            <person name="Submissions S."/>
        </authorList>
    </citation>
    <scope>NUCLEOTIDE SEQUENCE [LARGE SCALE GENOMIC DNA]</scope>
    <source>
        <strain evidence="2 4">BS2773</strain>
    </source>
</reference>
<evidence type="ECO:0000313" key="4">
    <source>
        <dbReference type="Proteomes" id="UP000182179"/>
    </source>
</evidence>
<evidence type="ECO:0000313" key="3">
    <source>
        <dbReference type="Proteomes" id="UP000181661"/>
    </source>
</evidence>
<dbReference type="InterPro" id="IPR010877">
    <property type="entry name" value="Phage_Mu_Gp46"/>
</dbReference>
<dbReference type="EMBL" id="MDDR01000066">
    <property type="protein sequence ID" value="OIN43329.1"/>
    <property type="molecule type" value="Genomic_DNA"/>
</dbReference>
<dbReference type="Proteomes" id="UP000181661">
    <property type="component" value="Unassembled WGS sequence"/>
</dbReference>
<comment type="caution">
    <text evidence="1">The sequence shown here is derived from an EMBL/GenBank/DDBJ whole genome shotgun (WGS) entry which is preliminary data.</text>
</comment>
<reference evidence="1 3" key="1">
    <citation type="submission" date="2016-08" db="EMBL/GenBank/DDBJ databases">
        <title>Draft genome sequence of Pseudomonas costantinii LMG 22119, type strain isolated from cultivated mushroom (Agaricus bisporus) sporophores.</title>
        <authorList>
            <person name="Tambong J.T."/>
        </authorList>
    </citation>
    <scope>NUCLEOTIDE SEQUENCE [LARGE SCALE GENOMIC DNA]</scope>
    <source>
        <strain evidence="1 3">LMG 22119</strain>
    </source>
</reference>
<accession>A0A1S2UAP4</accession>
<dbReference type="OrthoDB" id="6689897at2"/>
<proteinExistence type="predicted"/>